<sequence>MKKIVFVLLFVSIPTLLSAQLIDNGKSSNNPIKTTADTGFKNTVMYYSHIPYSPYGIKYSYCKSWGFYISATYDFETVDGDAFLNAGVVKSITNKLRGYLGSGYNPLWDEASVETGVTFVFGNFALDTGGGFNFVEPEYSYINLGVGFNF</sequence>
<protein>
    <submittedName>
        <fullName evidence="1">Uncharacterized protein</fullName>
    </submittedName>
</protein>
<evidence type="ECO:0000313" key="1">
    <source>
        <dbReference type="EMBL" id="ASV31792.1"/>
    </source>
</evidence>
<proteinExistence type="predicted"/>
<reference evidence="1 2" key="1">
    <citation type="submission" date="2017-08" db="EMBL/GenBank/DDBJ databases">
        <title>The complete genome sequence of Maribacter sp. B1, isolated from deep-sea sediment.</title>
        <authorList>
            <person name="Wu Y.-H."/>
            <person name="Cheng H."/>
            <person name="Xu X.-W."/>
        </authorList>
    </citation>
    <scope>NUCLEOTIDE SEQUENCE [LARGE SCALE GENOMIC DNA]</scope>
    <source>
        <strain evidence="1 2">B1</strain>
    </source>
</reference>
<evidence type="ECO:0000313" key="2">
    <source>
        <dbReference type="Proteomes" id="UP000215244"/>
    </source>
</evidence>
<dbReference type="AlphaFoldDB" id="A0A223V909"/>
<organism evidence="1 2">
    <name type="scientific">Maribacter cobaltidurans</name>
    <dbReference type="NCBI Taxonomy" id="1178778"/>
    <lineage>
        <taxon>Bacteria</taxon>
        <taxon>Pseudomonadati</taxon>
        <taxon>Bacteroidota</taxon>
        <taxon>Flavobacteriia</taxon>
        <taxon>Flavobacteriales</taxon>
        <taxon>Flavobacteriaceae</taxon>
        <taxon>Maribacter</taxon>
    </lineage>
</organism>
<dbReference type="Proteomes" id="UP000215244">
    <property type="component" value="Chromosome"/>
</dbReference>
<name>A0A223V909_9FLAO</name>
<gene>
    <name evidence="1" type="ORF">CJ263_17090</name>
</gene>
<dbReference type="RefSeq" id="WP_094998379.1">
    <property type="nucleotide sequence ID" value="NZ_BMJL01000005.1"/>
</dbReference>
<dbReference type="KEGG" id="marb:CJ263_17090"/>
<dbReference type="OrthoDB" id="1177204at2"/>
<keyword evidence="2" id="KW-1185">Reference proteome</keyword>
<dbReference type="EMBL" id="CP022957">
    <property type="protein sequence ID" value="ASV31792.1"/>
    <property type="molecule type" value="Genomic_DNA"/>
</dbReference>
<accession>A0A223V909</accession>